<organism evidence="3 4">
    <name type="scientific">Tupaia chinensis</name>
    <name type="common">Chinese tree shrew</name>
    <name type="synonym">Tupaia belangeri chinensis</name>
    <dbReference type="NCBI Taxonomy" id="246437"/>
    <lineage>
        <taxon>Eukaryota</taxon>
        <taxon>Metazoa</taxon>
        <taxon>Chordata</taxon>
        <taxon>Craniata</taxon>
        <taxon>Vertebrata</taxon>
        <taxon>Euteleostomi</taxon>
        <taxon>Mammalia</taxon>
        <taxon>Eutheria</taxon>
        <taxon>Euarchontoglires</taxon>
        <taxon>Scandentia</taxon>
        <taxon>Tupaiidae</taxon>
        <taxon>Tupaia</taxon>
    </lineage>
</organism>
<dbReference type="AlphaFoldDB" id="L9JHW6"/>
<feature type="chain" id="PRO_5003999690" evidence="2">
    <location>
        <begin position="25"/>
        <end position="103"/>
    </location>
</feature>
<dbReference type="InParanoid" id="L9JHW6"/>
<accession>L9JHW6</accession>
<feature type="region of interest" description="Disordered" evidence="1">
    <location>
        <begin position="83"/>
        <end position="103"/>
    </location>
</feature>
<keyword evidence="4" id="KW-1185">Reference proteome</keyword>
<evidence type="ECO:0000256" key="1">
    <source>
        <dbReference type="SAM" id="MobiDB-lite"/>
    </source>
</evidence>
<reference evidence="4" key="2">
    <citation type="journal article" date="2013" name="Nat. Commun.">
        <title>Genome of the Chinese tree shrew.</title>
        <authorList>
            <person name="Fan Y."/>
            <person name="Huang Z.Y."/>
            <person name="Cao C.C."/>
            <person name="Chen C.S."/>
            <person name="Chen Y.X."/>
            <person name="Fan D.D."/>
            <person name="He J."/>
            <person name="Hou H.L."/>
            <person name="Hu L."/>
            <person name="Hu X.T."/>
            <person name="Jiang X.T."/>
            <person name="Lai R."/>
            <person name="Lang Y.S."/>
            <person name="Liang B."/>
            <person name="Liao S.G."/>
            <person name="Mu D."/>
            <person name="Ma Y.Y."/>
            <person name="Niu Y.Y."/>
            <person name="Sun X.Q."/>
            <person name="Xia J.Q."/>
            <person name="Xiao J."/>
            <person name="Xiong Z.Q."/>
            <person name="Xu L."/>
            <person name="Yang L."/>
            <person name="Zhang Y."/>
            <person name="Zhao W."/>
            <person name="Zhao X.D."/>
            <person name="Zheng Y.T."/>
            <person name="Zhou J.M."/>
            <person name="Zhu Y.B."/>
            <person name="Zhang G.J."/>
            <person name="Wang J."/>
            <person name="Yao Y.G."/>
        </authorList>
    </citation>
    <scope>NUCLEOTIDE SEQUENCE [LARGE SCALE GENOMIC DNA]</scope>
</reference>
<evidence type="ECO:0000313" key="3">
    <source>
        <dbReference type="EMBL" id="ELW50125.1"/>
    </source>
</evidence>
<sequence length="103" mass="10752">MTLGAAWSAVLPLWLLWGAACSSAASGDGNAFPFDIEGSSAVGRQDPPEMSEPRVAPGPLPPVAEESFCQAKALNACTHHWLPSPLHEDNGDNSAGPHIYVSD</sequence>
<feature type="region of interest" description="Disordered" evidence="1">
    <location>
        <begin position="37"/>
        <end position="62"/>
    </location>
</feature>
<dbReference type="Proteomes" id="UP000011518">
    <property type="component" value="Unassembled WGS sequence"/>
</dbReference>
<proteinExistence type="predicted"/>
<reference evidence="4" key="1">
    <citation type="submission" date="2012-07" db="EMBL/GenBank/DDBJ databases">
        <title>Genome of the Chinese tree shrew, a rising model animal genetically related to primates.</title>
        <authorList>
            <person name="Zhang G."/>
            <person name="Fan Y."/>
            <person name="Yao Y."/>
            <person name="Huang Z."/>
        </authorList>
    </citation>
    <scope>NUCLEOTIDE SEQUENCE [LARGE SCALE GENOMIC DNA]</scope>
</reference>
<gene>
    <name evidence="3" type="ORF">TREES_T100016192</name>
</gene>
<keyword evidence="2" id="KW-0732">Signal</keyword>
<dbReference type="EMBL" id="KB320987">
    <property type="protein sequence ID" value="ELW50125.1"/>
    <property type="molecule type" value="Genomic_DNA"/>
</dbReference>
<protein>
    <submittedName>
        <fullName evidence="3">Laminin subunit alpha-4</fullName>
    </submittedName>
</protein>
<feature type="signal peptide" evidence="2">
    <location>
        <begin position="1"/>
        <end position="24"/>
    </location>
</feature>
<dbReference type="STRING" id="246437.L9JHW6"/>
<evidence type="ECO:0000313" key="4">
    <source>
        <dbReference type="Proteomes" id="UP000011518"/>
    </source>
</evidence>
<name>L9JHW6_TUPCH</name>
<evidence type="ECO:0000256" key="2">
    <source>
        <dbReference type="SAM" id="SignalP"/>
    </source>
</evidence>